<evidence type="ECO:0000256" key="1">
    <source>
        <dbReference type="ARBA" id="ARBA00023125"/>
    </source>
</evidence>
<dbReference type="EMBL" id="LQXD01000128">
    <property type="protein sequence ID" value="OIJ12350.1"/>
    <property type="molecule type" value="Genomic_DNA"/>
</dbReference>
<proteinExistence type="predicted"/>
<evidence type="ECO:0000313" key="5">
    <source>
        <dbReference type="Proteomes" id="UP000180175"/>
    </source>
</evidence>
<dbReference type="InterPro" id="IPR011991">
    <property type="entry name" value="ArsR-like_HTH"/>
</dbReference>
<feature type="domain" description="HTH arsR-type" evidence="2">
    <location>
        <begin position="11"/>
        <end position="94"/>
    </location>
</feature>
<dbReference type="OrthoDB" id="2651007at2"/>
<evidence type="ECO:0000313" key="4">
    <source>
        <dbReference type="EMBL" id="QOY38242.1"/>
    </source>
</evidence>
<dbReference type="CDD" id="cd00090">
    <property type="entry name" value="HTH_ARSR"/>
    <property type="match status" value="1"/>
</dbReference>
<dbReference type="InterPro" id="IPR036388">
    <property type="entry name" value="WH-like_DNA-bd_sf"/>
</dbReference>
<gene>
    <name evidence="4" type="ORF">AWH56_012295</name>
    <name evidence="3" type="ORF">AWH56_14085</name>
</gene>
<dbReference type="Gene3D" id="1.10.10.10">
    <property type="entry name" value="Winged helix-like DNA-binding domain superfamily/Winged helix DNA-binding domain"/>
    <property type="match status" value="1"/>
</dbReference>
<reference evidence="4" key="4">
    <citation type="submission" date="2020-10" db="EMBL/GenBank/DDBJ databases">
        <authorList>
            <person name="Bassil N.M."/>
            <person name="Lloyd J.R."/>
        </authorList>
    </citation>
    <scope>NUCLEOTIDE SEQUENCE</scope>
    <source>
        <strain evidence="4">NB2006</strain>
    </source>
</reference>
<dbReference type="AlphaFoldDB" id="A0A1S2LJE9"/>
<dbReference type="GO" id="GO:0003700">
    <property type="term" value="F:DNA-binding transcription factor activity"/>
    <property type="evidence" value="ECO:0007669"/>
    <property type="project" value="InterPro"/>
</dbReference>
<organism evidence="3 5">
    <name type="scientific">Anaerobacillus isosaccharinicus</name>
    <dbReference type="NCBI Taxonomy" id="1532552"/>
    <lineage>
        <taxon>Bacteria</taxon>
        <taxon>Bacillati</taxon>
        <taxon>Bacillota</taxon>
        <taxon>Bacilli</taxon>
        <taxon>Bacillales</taxon>
        <taxon>Bacillaceae</taxon>
        <taxon>Anaerobacillus</taxon>
    </lineage>
</organism>
<reference evidence="3 5" key="1">
    <citation type="submission" date="2016-10" db="EMBL/GenBank/DDBJ databases">
        <title>Draft genome sequences of four alkaliphilic bacteria belonging to the Anaerobacillus genus.</title>
        <authorList>
            <person name="Bassil N.M."/>
            <person name="Lloyd J.R."/>
        </authorList>
    </citation>
    <scope>NUCLEOTIDE SEQUENCE [LARGE SCALE GENOMIC DNA]</scope>
    <source>
        <strain evidence="3 5">NB2006</strain>
    </source>
</reference>
<dbReference type="Proteomes" id="UP000180175">
    <property type="component" value="Chromosome"/>
</dbReference>
<dbReference type="KEGG" id="aia:AWH56_012295"/>
<dbReference type="SMART" id="SM00418">
    <property type="entry name" value="HTH_ARSR"/>
    <property type="match status" value="1"/>
</dbReference>
<sequence length="166" mass="18882">MNNKPLNVSVEQAKLLGNALRIKIISKLLDEPRTAKQVADLLGESGGNVHYHMKKLYEGDLIELVEEKQFGGVMEKYYKSKSKWFNSFGAEPIDPVLKDDFISNDSTALSIRLNLTRDQQDQIKEEFRLFLEDWVKKTSVNETVGAQEYSIGVKINSTIPKMEEGE</sequence>
<reference evidence="4 5" key="3">
    <citation type="journal article" date="2019" name="Int. J. Syst. Evol. Microbiol.">
        <title>Anaerobacillus isosaccharinicus sp. nov., an alkaliphilic bacterium which degrades isosaccharinic acid.</title>
        <authorList>
            <person name="Bassil N.M."/>
            <person name="Lloyd J.R."/>
        </authorList>
    </citation>
    <scope>NUCLEOTIDE SEQUENCE [LARGE SCALE GENOMIC DNA]</scope>
    <source>
        <strain evidence="4 5">NB2006</strain>
    </source>
</reference>
<reference evidence="4 5" key="2">
    <citation type="journal article" date="2017" name="Genome Announc.">
        <title>Draft Genome Sequences of Four Alkaliphilic Bacteria Belonging to the Anaerobacillus Genus.</title>
        <authorList>
            <person name="Bassil N.M."/>
            <person name="Lloyd J.R."/>
        </authorList>
    </citation>
    <scope>NUCLEOTIDE SEQUENCE [LARGE SCALE GENOMIC DNA]</scope>
    <source>
        <strain evidence="4 5">NB2006</strain>
    </source>
</reference>
<dbReference type="InterPro" id="IPR001845">
    <property type="entry name" value="HTH_ArsR_DNA-bd_dom"/>
</dbReference>
<accession>A0A1S2LJE9</accession>
<dbReference type="InterPro" id="IPR036390">
    <property type="entry name" value="WH_DNA-bd_sf"/>
</dbReference>
<keyword evidence="1" id="KW-0238">DNA-binding</keyword>
<dbReference type="GO" id="GO:0003677">
    <property type="term" value="F:DNA binding"/>
    <property type="evidence" value="ECO:0007669"/>
    <property type="project" value="UniProtKB-KW"/>
</dbReference>
<dbReference type="Pfam" id="PF12840">
    <property type="entry name" value="HTH_20"/>
    <property type="match status" value="1"/>
</dbReference>
<keyword evidence="5" id="KW-1185">Reference proteome</keyword>
<protein>
    <submittedName>
        <fullName evidence="3 4">Transcriptional regulator</fullName>
    </submittedName>
</protein>
<name>A0A1S2LJE9_9BACI</name>
<dbReference type="EMBL" id="CP063356">
    <property type="protein sequence ID" value="QOY38242.1"/>
    <property type="molecule type" value="Genomic_DNA"/>
</dbReference>
<dbReference type="SUPFAM" id="SSF46785">
    <property type="entry name" value="Winged helix' DNA-binding domain"/>
    <property type="match status" value="1"/>
</dbReference>
<evidence type="ECO:0000259" key="2">
    <source>
        <dbReference type="SMART" id="SM00418"/>
    </source>
</evidence>
<dbReference type="RefSeq" id="WP_071317682.1">
    <property type="nucleotide sequence ID" value="NZ_CP063356.2"/>
</dbReference>
<evidence type="ECO:0000313" key="3">
    <source>
        <dbReference type="EMBL" id="OIJ12350.1"/>
    </source>
</evidence>